<sequence length="112" mass="12013">MQRIIGLIAILFAFASLVGPALAHAHRYESTPIVVLNHVDAANVSRPVIVTVQKGNIDLGSGIIMPCGPYFAIPVEVFEFPAAQERPFFERAVDAVALDGPKPSLLRPPRAA</sequence>
<accession>A0A927FX58</accession>
<evidence type="ECO:0000256" key="1">
    <source>
        <dbReference type="SAM" id="SignalP"/>
    </source>
</evidence>
<gene>
    <name evidence="2" type="ORF">IC608_12440</name>
</gene>
<keyword evidence="3" id="KW-1185">Reference proteome</keyword>
<organism evidence="2 3">
    <name type="scientific">Devosia oryzisoli</name>
    <dbReference type="NCBI Taxonomy" id="2774138"/>
    <lineage>
        <taxon>Bacteria</taxon>
        <taxon>Pseudomonadati</taxon>
        <taxon>Pseudomonadota</taxon>
        <taxon>Alphaproteobacteria</taxon>
        <taxon>Hyphomicrobiales</taxon>
        <taxon>Devosiaceae</taxon>
        <taxon>Devosia</taxon>
    </lineage>
</organism>
<feature type="chain" id="PRO_5037388826" evidence="1">
    <location>
        <begin position="26"/>
        <end position="112"/>
    </location>
</feature>
<comment type="caution">
    <text evidence="2">The sequence shown here is derived from an EMBL/GenBank/DDBJ whole genome shotgun (WGS) entry which is preliminary data.</text>
</comment>
<proteinExistence type="predicted"/>
<evidence type="ECO:0000313" key="2">
    <source>
        <dbReference type="EMBL" id="MBD8066279.1"/>
    </source>
</evidence>
<evidence type="ECO:0000313" key="3">
    <source>
        <dbReference type="Proteomes" id="UP000654108"/>
    </source>
</evidence>
<name>A0A927FX58_9HYPH</name>
<protein>
    <submittedName>
        <fullName evidence="2">Uncharacterized protein</fullName>
    </submittedName>
</protein>
<feature type="signal peptide" evidence="1">
    <location>
        <begin position="1"/>
        <end position="25"/>
    </location>
</feature>
<dbReference type="Proteomes" id="UP000654108">
    <property type="component" value="Unassembled WGS sequence"/>
</dbReference>
<dbReference type="AlphaFoldDB" id="A0A927FX58"/>
<keyword evidence="1" id="KW-0732">Signal</keyword>
<dbReference type="RefSeq" id="WP_191775823.1">
    <property type="nucleotide sequence ID" value="NZ_JACYFU010000003.1"/>
</dbReference>
<dbReference type="EMBL" id="JACYFU010000003">
    <property type="protein sequence ID" value="MBD8066279.1"/>
    <property type="molecule type" value="Genomic_DNA"/>
</dbReference>
<reference evidence="2" key="1">
    <citation type="submission" date="2020-09" db="EMBL/GenBank/DDBJ databases">
        <title>Genome seq and assembly of Devosia sp.</title>
        <authorList>
            <person name="Chhetri G."/>
        </authorList>
    </citation>
    <scope>NUCLEOTIDE SEQUENCE</scope>
    <source>
        <strain evidence="2">PTR5</strain>
    </source>
</reference>